<dbReference type="Proteomes" id="UP001597417">
    <property type="component" value="Unassembled WGS sequence"/>
</dbReference>
<dbReference type="EMBL" id="JBHUKR010000021">
    <property type="protein sequence ID" value="MFD2420931.1"/>
    <property type="molecule type" value="Genomic_DNA"/>
</dbReference>
<name>A0ABW5G1C6_9PSEU</name>
<reference evidence="3" key="1">
    <citation type="journal article" date="2019" name="Int. J. Syst. Evol. Microbiol.">
        <title>The Global Catalogue of Microorganisms (GCM) 10K type strain sequencing project: providing services to taxonomists for standard genome sequencing and annotation.</title>
        <authorList>
            <consortium name="The Broad Institute Genomics Platform"/>
            <consortium name="The Broad Institute Genome Sequencing Center for Infectious Disease"/>
            <person name="Wu L."/>
            <person name="Ma J."/>
        </authorList>
    </citation>
    <scope>NUCLEOTIDE SEQUENCE [LARGE SCALE GENOMIC DNA]</scope>
    <source>
        <strain evidence="3">CGMCC 4.7645</strain>
    </source>
</reference>
<evidence type="ECO:0000256" key="1">
    <source>
        <dbReference type="SAM" id="MobiDB-lite"/>
    </source>
</evidence>
<protein>
    <submittedName>
        <fullName evidence="2">Uncharacterized protein</fullName>
    </submittedName>
</protein>
<proteinExistence type="predicted"/>
<feature type="compositionally biased region" description="Acidic residues" evidence="1">
    <location>
        <begin position="112"/>
        <end position="133"/>
    </location>
</feature>
<evidence type="ECO:0000313" key="3">
    <source>
        <dbReference type="Proteomes" id="UP001597417"/>
    </source>
</evidence>
<keyword evidence="3" id="KW-1185">Reference proteome</keyword>
<feature type="compositionally biased region" description="Basic and acidic residues" evidence="1">
    <location>
        <begin position="138"/>
        <end position="156"/>
    </location>
</feature>
<feature type="compositionally biased region" description="Basic and acidic residues" evidence="1">
    <location>
        <begin position="166"/>
        <end position="176"/>
    </location>
</feature>
<comment type="caution">
    <text evidence="2">The sequence shown here is derived from an EMBL/GenBank/DDBJ whole genome shotgun (WGS) entry which is preliminary data.</text>
</comment>
<organism evidence="2 3">
    <name type="scientific">Amycolatopsis pigmentata</name>
    <dbReference type="NCBI Taxonomy" id="450801"/>
    <lineage>
        <taxon>Bacteria</taxon>
        <taxon>Bacillati</taxon>
        <taxon>Actinomycetota</taxon>
        <taxon>Actinomycetes</taxon>
        <taxon>Pseudonocardiales</taxon>
        <taxon>Pseudonocardiaceae</taxon>
        <taxon>Amycolatopsis</taxon>
    </lineage>
</organism>
<feature type="region of interest" description="Disordered" evidence="1">
    <location>
        <begin position="89"/>
        <end position="195"/>
    </location>
</feature>
<dbReference type="RefSeq" id="WP_378269239.1">
    <property type="nucleotide sequence ID" value="NZ_JBHUKR010000021.1"/>
</dbReference>
<sequence>MKTGGRIALGVGAGYLLGRTRKMRLALMIAAAGATGTVGSPRQLVQRGLKQLASSQELGKLTEVARDELMNAAKAAAVTAASSRIDSLNERLQDRSSGVTKGLGKARGRQEDSEEGTEEGTEENPGDTAETESGESSRSAHDGHQETPARGRDRRQPAKRATKRARSADGGEDSPRRSSRTRTSSTRTPVRRTGR</sequence>
<accession>A0ABW5G1C6</accession>
<gene>
    <name evidence="2" type="ORF">ACFSXZ_31835</name>
</gene>
<evidence type="ECO:0000313" key="2">
    <source>
        <dbReference type="EMBL" id="MFD2420931.1"/>
    </source>
</evidence>